<accession>A0ABT6TJK0</accession>
<dbReference type="Proteomes" id="UP001161691">
    <property type="component" value="Unassembled WGS sequence"/>
</dbReference>
<feature type="transmembrane region" description="Helical" evidence="2">
    <location>
        <begin position="52"/>
        <end position="73"/>
    </location>
</feature>
<evidence type="ECO:0000313" key="3">
    <source>
        <dbReference type="EMBL" id="MDI4647016.1"/>
    </source>
</evidence>
<evidence type="ECO:0000313" key="4">
    <source>
        <dbReference type="Proteomes" id="UP001161691"/>
    </source>
</evidence>
<name>A0ABT6TJK0_9BACL</name>
<evidence type="ECO:0008006" key="5">
    <source>
        <dbReference type="Google" id="ProtNLM"/>
    </source>
</evidence>
<sequence length="253" mass="26289">MTDMDRELRVHLAKEADEVLFTNLELTDRLKQNIRQKAASAQMGRRRVSRNVWAAGVAAAALAVFLTLGLPTLQHTSAPAQSPIGASPSTNEGSAEIAGNGGNAAGNAGNAGNSGKAGAAGSELSQLVSTSYATAEEAKASFGADMLAPESVPEGFTLTDIQGAGMAGEPLRDVIFSYASASGDKTITFTASRMAAVFPADMFTARQVNGNDGFIFAQPALTELYWMEDGIQYGIVGHVNSDEAMKIAESAKP</sequence>
<organism evidence="3 4">
    <name type="scientific">Cohnella hashimotonis</name>
    <dbReference type="NCBI Taxonomy" id="2826895"/>
    <lineage>
        <taxon>Bacteria</taxon>
        <taxon>Bacillati</taxon>
        <taxon>Bacillota</taxon>
        <taxon>Bacilli</taxon>
        <taxon>Bacillales</taxon>
        <taxon>Paenibacillaceae</taxon>
        <taxon>Cohnella</taxon>
    </lineage>
</organism>
<evidence type="ECO:0000256" key="1">
    <source>
        <dbReference type="SAM" id="MobiDB-lite"/>
    </source>
</evidence>
<dbReference type="EMBL" id="JAGRPV010000001">
    <property type="protein sequence ID" value="MDI4647016.1"/>
    <property type="molecule type" value="Genomic_DNA"/>
</dbReference>
<reference evidence="3" key="1">
    <citation type="submission" date="2023-04" db="EMBL/GenBank/DDBJ databases">
        <title>Comparative genomic analysis of Cohnella hashimotonis sp. nov., isolated from the International Space Station.</title>
        <authorList>
            <person name="Venkateswaran K."/>
            <person name="Simpson A."/>
        </authorList>
    </citation>
    <scope>NUCLEOTIDE SEQUENCE</scope>
    <source>
        <strain evidence="3">F6_2S_P_1</strain>
    </source>
</reference>
<keyword evidence="2" id="KW-0472">Membrane</keyword>
<keyword evidence="4" id="KW-1185">Reference proteome</keyword>
<evidence type="ECO:0000256" key="2">
    <source>
        <dbReference type="SAM" id="Phobius"/>
    </source>
</evidence>
<proteinExistence type="predicted"/>
<protein>
    <recommendedName>
        <fullName evidence="5">DUF4367 domain-containing protein</fullName>
    </recommendedName>
</protein>
<gene>
    <name evidence="3" type="ORF">KB449_18715</name>
</gene>
<keyword evidence="2" id="KW-1133">Transmembrane helix</keyword>
<feature type="region of interest" description="Disordered" evidence="1">
    <location>
        <begin position="77"/>
        <end position="102"/>
    </location>
</feature>
<comment type="caution">
    <text evidence="3">The sequence shown here is derived from an EMBL/GenBank/DDBJ whole genome shotgun (WGS) entry which is preliminary data.</text>
</comment>
<dbReference type="RefSeq" id="WP_282909823.1">
    <property type="nucleotide sequence ID" value="NZ_JAGRPV010000001.1"/>
</dbReference>
<keyword evidence="2" id="KW-0812">Transmembrane</keyword>